<dbReference type="STRING" id="4537.A0A0E0KPA4"/>
<dbReference type="InterPro" id="IPR006447">
    <property type="entry name" value="Myb_dom_plants"/>
</dbReference>
<sequence>MVEAKCHTNSARALLYSLNFQDTASHMGLKSNRCFSVIVYSSPVNALIFLENNAQDVAVVLAAVDMKQLSGFQFLKAARMKHQDLQLITRYTMMRCVKLGACFLVKKPPNEDTHVDLKVLMMENTRELLQVTVYTSPIKALDFLENHAQDFDLVLAEVQMEELNGFAFLTASKKIHKSIQVINDSSKNTKVIKNKGTIDCNQIATNAHWMQVPNGDDVYTAMRRSLHLGTVFDESNYSNDPCSNEDKAGEDEVGGYGCANEANATYSSDDHNVVVPDVSCNIADNVSQEIMSKATTCVDYQQQDTTPSDEPAAMSANEANATFSTGHLQQVNVIVTCNGDGSQESIQKSTCDDQHAPTGSKPETFRLSQCLQVPQKHSIFFRIKQKMEEMNGFEFLKAARELHKSIQVIMMSTETTIYAMKRCVQLGAQFLVKKPLDVVTIQNLWQHLDMKVLKMEKIKDLLQGGGDKSTCASEMNSFPESQKDGTKRKYYLMWTPHLQKKFLHALEILGEDASPKQIKMIMDVDNIDRKQIATHLQKHRLQLKKKLNKASFTKGINEDTSNPRTEHQKNHPTCCTVTLQPHSNTHQPAETTMQILSEDVEHNDVYAAMRRALQDGTVFDESMYSSNPSGDEDDVVGDGRADKANAIDSSGDHYQVTFVLTSPRNVDYTQEIMNKSTTFDDVQVTRGGKATVSRLVDYSDSDSD</sequence>
<keyword evidence="5" id="KW-0804">Transcription</keyword>
<name>A0A0E0KPA4_ORYPU</name>
<dbReference type="HOGENOM" id="CLU_392015_0_0_1"/>
<dbReference type="Gene3D" id="1.10.10.60">
    <property type="entry name" value="Homeodomain-like"/>
    <property type="match status" value="1"/>
</dbReference>
<accession>A0A0E0KPA4</accession>
<dbReference type="Gramene" id="OPUNC04G07000.1">
    <property type="protein sequence ID" value="OPUNC04G07000.1"/>
    <property type="gene ID" value="OPUNC04G07000"/>
</dbReference>
<comment type="subcellular location">
    <subcellularLocation>
        <location evidence="1">Nucleus</location>
    </subcellularLocation>
</comment>
<feature type="domain" description="Response regulatory" evidence="7">
    <location>
        <begin position="386"/>
        <end position="442"/>
    </location>
</feature>
<keyword evidence="9" id="KW-1185">Reference proteome</keyword>
<dbReference type="EnsemblPlants" id="OPUNC04G07000.1">
    <property type="protein sequence ID" value="OPUNC04G07000.1"/>
    <property type="gene ID" value="OPUNC04G07000"/>
</dbReference>
<evidence type="ECO:0000256" key="2">
    <source>
        <dbReference type="ARBA" id="ARBA00023012"/>
    </source>
</evidence>
<evidence type="ECO:0000256" key="5">
    <source>
        <dbReference type="ARBA" id="ARBA00023163"/>
    </source>
</evidence>
<evidence type="ECO:0000313" key="8">
    <source>
        <dbReference type="EnsemblPlants" id="OPUNC04G07000.1"/>
    </source>
</evidence>
<dbReference type="PANTHER" id="PTHR43874:SF92">
    <property type="entry name" value="TWO-COMPONENT RESPONSE REGULATOR ORR28"/>
    <property type="match status" value="1"/>
</dbReference>
<dbReference type="GO" id="GO:0003677">
    <property type="term" value="F:DNA binding"/>
    <property type="evidence" value="ECO:0007669"/>
    <property type="project" value="UniProtKB-KW"/>
</dbReference>
<dbReference type="InterPro" id="IPR009057">
    <property type="entry name" value="Homeodomain-like_sf"/>
</dbReference>
<dbReference type="InterPro" id="IPR011006">
    <property type="entry name" value="CheY-like_superfamily"/>
</dbReference>
<dbReference type="Proteomes" id="UP000026962">
    <property type="component" value="Chromosome 4"/>
</dbReference>
<keyword evidence="6" id="KW-0539">Nucleus</keyword>
<dbReference type="GO" id="GO:0000160">
    <property type="term" value="P:phosphorelay signal transduction system"/>
    <property type="evidence" value="ECO:0007669"/>
    <property type="project" value="UniProtKB-KW"/>
</dbReference>
<dbReference type="NCBIfam" id="TIGR01557">
    <property type="entry name" value="myb_SHAQKYF"/>
    <property type="match status" value="1"/>
</dbReference>
<proteinExistence type="predicted"/>
<dbReference type="InterPro" id="IPR001789">
    <property type="entry name" value="Sig_transdc_resp-reg_receiver"/>
</dbReference>
<evidence type="ECO:0000259" key="7">
    <source>
        <dbReference type="Pfam" id="PF00072"/>
    </source>
</evidence>
<dbReference type="SUPFAM" id="SSF46689">
    <property type="entry name" value="Homeodomain-like"/>
    <property type="match status" value="1"/>
</dbReference>
<dbReference type="PANTHER" id="PTHR43874">
    <property type="entry name" value="TWO-COMPONENT RESPONSE REGULATOR"/>
    <property type="match status" value="1"/>
</dbReference>
<evidence type="ECO:0000256" key="1">
    <source>
        <dbReference type="ARBA" id="ARBA00004123"/>
    </source>
</evidence>
<dbReference type="AlphaFoldDB" id="A0A0E0KPA4"/>
<reference evidence="8" key="2">
    <citation type="submission" date="2018-05" db="EMBL/GenBank/DDBJ databases">
        <title>OpunRS2 (Oryza punctata Reference Sequence Version 2).</title>
        <authorList>
            <person name="Zhang J."/>
            <person name="Kudrna D."/>
            <person name="Lee S."/>
            <person name="Talag J."/>
            <person name="Welchert J."/>
            <person name="Wing R.A."/>
        </authorList>
    </citation>
    <scope>NUCLEOTIDE SEQUENCE [LARGE SCALE GENOMIC DNA]</scope>
</reference>
<dbReference type="GO" id="GO:0009736">
    <property type="term" value="P:cytokinin-activated signaling pathway"/>
    <property type="evidence" value="ECO:0007669"/>
    <property type="project" value="InterPro"/>
</dbReference>
<protein>
    <recommendedName>
        <fullName evidence="7">Response regulatory domain-containing protein</fullName>
    </recommendedName>
</protein>
<evidence type="ECO:0000313" key="9">
    <source>
        <dbReference type="Proteomes" id="UP000026962"/>
    </source>
</evidence>
<evidence type="ECO:0000256" key="4">
    <source>
        <dbReference type="ARBA" id="ARBA00023125"/>
    </source>
</evidence>
<dbReference type="eggNOG" id="KOG1601">
    <property type="taxonomic scope" value="Eukaryota"/>
</dbReference>
<dbReference type="FunFam" id="1.10.10.60:FF:000007">
    <property type="entry name" value="Two-component response regulator"/>
    <property type="match status" value="1"/>
</dbReference>
<dbReference type="Pfam" id="PF00072">
    <property type="entry name" value="Response_reg"/>
    <property type="match status" value="1"/>
</dbReference>
<reference evidence="8" key="1">
    <citation type="submission" date="2015-04" db="UniProtKB">
        <authorList>
            <consortium name="EnsemblPlants"/>
        </authorList>
    </citation>
    <scope>IDENTIFICATION</scope>
</reference>
<dbReference type="SUPFAM" id="SSF52172">
    <property type="entry name" value="CheY-like"/>
    <property type="match status" value="2"/>
</dbReference>
<keyword evidence="2" id="KW-0902">Two-component regulatory system</keyword>
<keyword evidence="3" id="KW-0805">Transcription regulation</keyword>
<keyword evidence="4" id="KW-0238">DNA-binding</keyword>
<evidence type="ECO:0000256" key="3">
    <source>
        <dbReference type="ARBA" id="ARBA00023015"/>
    </source>
</evidence>
<organism evidence="8">
    <name type="scientific">Oryza punctata</name>
    <name type="common">Red rice</name>
    <dbReference type="NCBI Taxonomy" id="4537"/>
    <lineage>
        <taxon>Eukaryota</taxon>
        <taxon>Viridiplantae</taxon>
        <taxon>Streptophyta</taxon>
        <taxon>Embryophyta</taxon>
        <taxon>Tracheophyta</taxon>
        <taxon>Spermatophyta</taxon>
        <taxon>Magnoliopsida</taxon>
        <taxon>Liliopsida</taxon>
        <taxon>Poales</taxon>
        <taxon>Poaceae</taxon>
        <taxon>BOP clade</taxon>
        <taxon>Oryzoideae</taxon>
        <taxon>Oryzeae</taxon>
        <taxon>Oryzinae</taxon>
        <taxon>Oryza</taxon>
    </lineage>
</organism>
<dbReference type="InterPro" id="IPR045279">
    <property type="entry name" value="ARR-like"/>
</dbReference>
<evidence type="ECO:0000256" key="6">
    <source>
        <dbReference type="ARBA" id="ARBA00023242"/>
    </source>
</evidence>
<dbReference type="Gene3D" id="3.40.50.2300">
    <property type="match status" value="2"/>
</dbReference>
<dbReference type="GO" id="GO:0005634">
    <property type="term" value="C:nucleus"/>
    <property type="evidence" value="ECO:0007669"/>
    <property type="project" value="UniProtKB-SubCell"/>
</dbReference>